<dbReference type="InterPro" id="IPR028925">
    <property type="entry name" value="RRM_DME"/>
</dbReference>
<feature type="domain" description="Demeter RRM-fold" evidence="4">
    <location>
        <begin position="215"/>
        <end position="288"/>
    </location>
</feature>
<comment type="caution">
    <text evidence="5">The sequence shown here is derived from an EMBL/GenBank/DDBJ whole genome shotgun (WGS) entry which is preliminary data.</text>
</comment>
<dbReference type="CDD" id="cd06257">
    <property type="entry name" value="DnaJ"/>
    <property type="match status" value="1"/>
</dbReference>
<proteinExistence type="predicted"/>
<protein>
    <recommendedName>
        <fullName evidence="4">Demeter RRM-fold domain-containing protein</fullName>
    </recommendedName>
</protein>
<gene>
    <name evidence="5" type="ORF">WJX75_006018</name>
</gene>
<organism evidence="5 6">
    <name type="scientific">Coccomyxa subellipsoidea</name>
    <dbReference type="NCBI Taxonomy" id="248742"/>
    <lineage>
        <taxon>Eukaryota</taxon>
        <taxon>Viridiplantae</taxon>
        <taxon>Chlorophyta</taxon>
        <taxon>core chlorophytes</taxon>
        <taxon>Trebouxiophyceae</taxon>
        <taxon>Trebouxiophyceae incertae sedis</taxon>
        <taxon>Coccomyxaceae</taxon>
        <taxon>Coccomyxa</taxon>
    </lineage>
</organism>
<evidence type="ECO:0000313" key="6">
    <source>
        <dbReference type="Proteomes" id="UP001491310"/>
    </source>
</evidence>
<name>A0ABR2YRJ9_9CHLO</name>
<dbReference type="PANTHER" id="PTHR46213">
    <property type="entry name" value="TRANSCRIPTIONAL ACTIVATOR DEMETER"/>
    <property type="match status" value="1"/>
</dbReference>
<feature type="region of interest" description="Disordered" evidence="3">
    <location>
        <begin position="88"/>
        <end position="112"/>
    </location>
</feature>
<dbReference type="InterPro" id="IPR036869">
    <property type="entry name" value="J_dom_sf"/>
</dbReference>
<accession>A0ABR2YRJ9</accession>
<evidence type="ECO:0000256" key="1">
    <source>
        <dbReference type="ARBA" id="ARBA00022723"/>
    </source>
</evidence>
<dbReference type="Gene3D" id="1.10.287.110">
    <property type="entry name" value="DnaJ domain"/>
    <property type="match status" value="1"/>
</dbReference>
<sequence>MGQDTDPSSIVNVRTLEAAAAVLDIQPVQSSGVEEDIVTCLQDYGAKAIRRRFKELSVVVHPDKCTLTGARQAFEHLRRAQEVLISHVSPQHDRDQEEAAPNSVSAGDPGRGQYVLLQGHEIPASYHGLLNPAMKEHHISDDLPLLLLPLPAHTCPPEKPTGKVDKSVAVALLNTLLQGRITNAGAASAGIASVGALEQLPGKDSKSGAASGTEKVNEVFLDDTSLRSPIQVAAEVVGEWVRRPVYFGTSVVNVCRGMRQAEVTRFFSDGLLCVRAFDPLTRYPRPLPNWALPGKAPKAPATPPAADRPRGKGAGKDPSLAIVPVLRAALDVAAPLGTADPSQALVVVGASPNNAGLSAPASGQRVKRKYTRRAGAASDKSVAVKSGVWKPGATVRTAHAALLPMRNVQAADQPAAAQTTVSSGMDGAAASGPQPAPASEQAAPVQSPRPDCRTPKQLVLEAKKPERCGHCLNCLFPTRHEACIVR</sequence>
<evidence type="ECO:0000259" key="4">
    <source>
        <dbReference type="Pfam" id="PF15628"/>
    </source>
</evidence>
<dbReference type="Proteomes" id="UP001491310">
    <property type="component" value="Unassembled WGS sequence"/>
</dbReference>
<dbReference type="PANTHER" id="PTHR46213:SF13">
    <property type="entry name" value="DEMETER-LIKE PROTEIN 2-RELATED"/>
    <property type="match status" value="1"/>
</dbReference>
<dbReference type="EMBL" id="JALJOT010000006">
    <property type="protein sequence ID" value="KAK9909684.1"/>
    <property type="molecule type" value="Genomic_DNA"/>
</dbReference>
<dbReference type="SUPFAM" id="SSF46565">
    <property type="entry name" value="Chaperone J-domain"/>
    <property type="match status" value="1"/>
</dbReference>
<feature type="compositionally biased region" description="Low complexity" evidence="3">
    <location>
        <begin position="428"/>
        <end position="448"/>
    </location>
</feature>
<dbReference type="InterPro" id="IPR001623">
    <property type="entry name" value="DnaJ_domain"/>
</dbReference>
<evidence type="ECO:0000256" key="2">
    <source>
        <dbReference type="ARBA" id="ARBA00023004"/>
    </source>
</evidence>
<feature type="region of interest" description="Disordered" evidence="3">
    <location>
        <begin position="291"/>
        <end position="317"/>
    </location>
</feature>
<reference evidence="5 6" key="1">
    <citation type="journal article" date="2024" name="Nat. Commun.">
        <title>Phylogenomics reveals the evolutionary origins of lichenization in chlorophyte algae.</title>
        <authorList>
            <person name="Puginier C."/>
            <person name="Libourel C."/>
            <person name="Otte J."/>
            <person name="Skaloud P."/>
            <person name="Haon M."/>
            <person name="Grisel S."/>
            <person name="Petersen M."/>
            <person name="Berrin J.G."/>
            <person name="Delaux P.M."/>
            <person name="Dal Grande F."/>
            <person name="Keller J."/>
        </authorList>
    </citation>
    <scope>NUCLEOTIDE SEQUENCE [LARGE SCALE GENOMIC DNA]</scope>
    <source>
        <strain evidence="5 6">SAG 216-7</strain>
    </source>
</reference>
<keyword evidence="2" id="KW-0408">Iron</keyword>
<evidence type="ECO:0000313" key="5">
    <source>
        <dbReference type="EMBL" id="KAK9909684.1"/>
    </source>
</evidence>
<evidence type="ECO:0000256" key="3">
    <source>
        <dbReference type="SAM" id="MobiDB-lite"/>
    </source>
</evidence>
<dbReference type="Pfam" id="PF15628">
    <property type="entry name" value="RRM_DME"/>
    <property type="match status" value="1"/>
</dbReference>
<dbReference type="InterPro" id="IPR044811">
    <property type="entry name" value="DME/ROS1"/>
</dbReference>
<keyword evidence="1" id="KW-0479">Metal-binding</keyword>
<keyword evidence="6" id="KW-1185">Reference proteome</keyword>
<feature type="region of interest" description="Disordered" evidence="3">
    <location>
        <begin position="413"/>
        <end position="453"/>
    </location>
</feature>